<reference evidence="1" key="1">
    <citation type="submission" date="2021-01" db="EMBL/GenBank/DDBJ databases">
        <title>Metabolic potential, ecology and presence of endohyphal bacteria is reflected in genomic diversity of Mucoromycotina.</title>
        <authorList>
            <person name="Muszewska A."/>
            <person name="Okrasinska A."/>
            <person name="Steczkiewicz K."/>
            <person name="Drgas O."/>
            <person name="Orlowska M."/>
            <person name="Perlinska-Lenart U."/>
            <person name="Aleksandrzak-Piekarczyk T."/>
            <person name="Szatraj K."/>
            <person name="Zielenkiewicz U."/>
            <person name="Pilsyk S."/>
            <person name="Malc E."/>
            <person name="Mieczkowski P."/>
            <person name="Kruszewska J.S."/>
            <person name="Biernat P."/>
            <person name="Pawlowska J."/>
        </authorList>
    </citation>
    <scope>NUCLEOTIDE SEQUENCE</scope>
    <source>
        <strain evidence="1">WA0000018081</strain>
    </source>
</reference>
<accession>A0A8H7W0H7</accession>
<evidence type="ECO:0000313" key="2">
    <source>
        <dbReference type="Proteomes" id="UP000613177"/>
    </source>
</evidence>
<organism evidence="1 2">
    <name type="scientific">Thamnidium elegans</name>
    <dbReference type="NCBI Taxonomy" id="101142"/>
    <lineage>
        <taxon>Eukaryota</taxon>
        <taxon>Fungi</taxon>
        <taxon>Fungi incertae sedis</taxon>
        <taxon>Mucoromycota</taxon>
        <taxon>Mucoromycotina</taxon>
        <taxon>Mucoromycetes</taxon>
        <taxon>Mucorales</taxon>
        <taxon>Mucorineae</taxon>
        <taxon>Mucoraceae</taxon>
        <taxon>Thamnidium</taxon>
    </lineage>
</organism>
<dbReference type="Proteomes" id="UP000613177">
    <property type="component" value="Unassembled WGS sequence"/>
</dbReference>
<sequence length="209" mass="24730">MSRYNKKPSYYTDSNERTPYCEHIVPIFKYFSAIFKNMSFMWCEKGLMANRQLAICLDDEQKKLMDGIGYSVKDKTERFIIECSGEVDGEHTEEYTLKLMEATSHCLKNNISRYLSASWTTFANRKVLAVQFINNTMTLLCTKRVEENKWCFVEQRSVVVPRDWEDRYYWIKVLELLLKFKELLNEQVGLIKVDAEDTIKKALYKTNQS</sequence>
<keyword evidence="2" id="KW-1185">Reference proteome</keyword>
<evidence type="ECO:0000313" key="1">
    <source>
        <dbReference type="EMBL" id="KAG2233979.1"/>
    </source>
</evidence>
<name>A0A8H7W0H7_9FUNG</name>
<dbReference type="EMBL" id="JAEPRE010000064">
    <property type="protein sequence ID" value="KAG2233979.1"/>
    <property type="molecule type" value="Genomic_DNA"/>
</dbReference>
<comment type="caution">
    <text evidence="1">The sequence shown here is derived from an EMBL/GenBank/DDBJ whole genome shotgun (WGS) entry which is preliminary data.</text>
</comment>
<proteinExistence type="predicted"/>
<dbReference type="AlphaFoldDB" id="A0A8H7W0H7"/>
<gene>
    <name evidence="1" type="ORF">INT48_006471</name>
</gene>
<protein>
    <submittedName>
        <fullName evidence="1">Uncharacterized protein</fullName>
    </submittedName>
</protein>